<evidence type="ECO:0000256" key="1">
    <source>
        <dbReference type="SAM" id="SignalP"/>
    </source>
</evidence>
<keyword evidence="3" id="KW-1185">Reference proteome</keyword>
<dbReference type="KEGG" id="mno:Mnod_8300"/>
<protein>
    <recommendedName>
        <fullName evidence="4">TonB C-terminal domain-containing protein</fullName>
    </recommendedName>
</protein>
<dbReference type="HOGENOM" id="CLU_1359085_0_0_5"/>
<proteinExistence type="predicted"/>
<feature type="signal peptide" evidence="1">
    <location>
        <begin position="1"/>
        <end position="22"/>
    </location>
</feature>
<dbReference type="RefSeq" id="WP_015933993.1">
    <property type="nucleotide sequence ID" value="NC_011892.1"/>
</dbReference>
<feature type="chain" id="PRO_5002874696" description="TonB C-terminal domain-containing protein" evidence="1">
    <location>
        <begin position="23"/>
        <end position="202"/>
    </location>
</feature>
<keyword evidence="2" id="KW-0614">Plasmid</keyword>
<geneLocation type="plasmid" evidence="2 3">
    <name>pMNOD01</name>
</geneLocation>
<reference evidence="3" key="1">
    <citation type="submission" date="2009-01" db="EMBL/GenBank/DDBJ databases">
        <title>Complete sequence of plasmid 1 of Methylobacterium nodulans ORS 2060.</title>
        <authorList>
            <consortium name="US DOE Joint Genome Institute"/>
            <person name="Lucas S."/>
            <person name="Copeland A."/>
            <person name="Lapidus A."/>
            <person name="Glavina del Rio T."/>
            <person name="Dalin E."/>
            <person name="Tice H."/>
            <person name="Bruce D."/>
            <person name="Goodwin L."/>
            <person name="Pitluck S."/>
            <person name="Sims D."/>
            <person name="Brettin T."/>
            <person name="Detter J.C."/>
            <person name="Han C."/>
            <person name="Larimer F."/>
            <person name="Land M."/>
            <person name="Hauser L."/>
            <person name="Kyrpides N."/>
            <person name="Ivanova N."/>
            <person name="Marx C.J."/>
            <person name="Richardson P."/>
        </authorList>
    </citation>
    <scope>NUCLEOTIDE SEQUENCE [LARGE SCALE GENOMIC DNA]</scope>
    <source>
        <strain evidence="3">LMG 21967 / CNCM I-2342 / ORS 2060</strain>
        <plasmid evidence="3">Plasmid pMNOD01</plasmid>
    </source>
</reference>
<evidence type="ECO:0000313" key="3">
    <source>
        <dbReference type="Proteomes" id="UP000008207"/>
    </source>
</evidence>
<dbReference type="OrthoDB" id="8008709at2"/>
<dbReference type="EMBL" id="CP001350">
    <property type="protein sequence ID" value="ACL62443.1"/>
    <property type="molecule type" value="Genomic_DNA"/>
</dbReference>
<dbReference type="Proteomes" id="UP000008207">
    <property type="component" value="Plasmid pMNOD01"/>
</dbReference>
<evidence type="ECO:0008006" key="4">
    <source>
        <dbReference type="Google" id="ProtNLM"/>
    </source>
</evidence>
<organism evidence="2 3">
    <name type="scientific">Methylobacterium nodulans (strain LMG 21967 / CNCM I-2342 / ORS 2060)</name>
    <dbReference type="NCBI Taxonomy" id="460265"/>
    <lineage>
        <taxon>Bacteria</taxon>
        <taxon>Pseudomonadati</taxon>
        <taxon>Pseudomonadota</taxon>
        <taxon>Alphaproteobacteria</taxon>
        <taxon>Hyphomicrobiales</taxon>
        <taxon>Methylobacteriaceae</taxon>
        <taxon>Methylobacterium</taxon>
    </lineage>
</organism>
<gene>
    <name evidence="2" type="ordered locus">Mnod_8300</name>
</gene>
<name>B8IVK3_METNO</name>
<keyword evidence="1" id="KW-0732">Signal</keyword>
<evidence type="ECO:0000313" key="2">
    <source>
        <dbReference type="EMBL" id="ACL62443.1"/>
    </source>
</evidence>
<dbReference type="AlphaFoldDB" id="B8IVK3"/>
<accession>B8IVK3</accession>
<sequence length="202" mass="22856">MRAIMFALLVIFVAENGTVAAAANQSSTYSKKFIAFFFEIRRYNDISSEITEEVIKDSDDAHVSQKTNRAASAFDVCDMDDFNNFKRHISSRDNRYIREFNLAGNPDDTSYIGASVVYVKQLLININKLARKRSYKIGAAIAYLQLDTEGVVLEARVIDFLGDTTIIREVYGVVTPGRKLGEPPYFVDKDNLKFIVPVVFER</sequence>